<dbReference type="InterPro" id="IPR045104">
    <property type="entry name" value="Alfin"/>
</dbReference>
<dbReference type="InterPro" id="IPR019786">
    <property type="entry name" value="Zinc_finger_PHD-type_CS"/>
</dbReference>
<evidence type="ECO:0000313" key="13">
    <source>
        <dbReference type="EMBL" id="RDX91916.1"/>
    </source>
</evidence>
<evidence type="ECO:0000256" key="8">
    <source>
        <dbReference type="ARBA" id="ARBA00023163"/>
    </source>
</evidence>
<evidence type="ECO:0000256" key="5">
    <source>
        <dbReference type="ARBA" id="ARBA00022833"/>
    </source>
</evidence>
<dbReference type="InterPro" id="IPR021998">
    <property type="entry name" value="Alfin_N"/>
</dbReference>
<comment type="similarity">
    <text evidence="2 11">Belongs to the Alfin family.</text>
</comment>
<organism evidence="13 14">
    <name type="scientific">Mucuna pruriens</name>
    <name type="common">Velvet bean</name>
    <name type="synonym">Dolichos pruriens</name>
    <dbReference type="NCBI Taxonomy" id="157652"/>
    <lineage>
        <taxon>Eukaryota</taxon>
        <taxon>Viridiplantae</taxon>
        <taxon>Streptophyta</taxon>
        <taxon>Embryophyta</taxon>
        <taxon>Tracheophyta</taxon>
        <taxon>Spermatophyta</taxon>
        <taxon>Magnoliopsida</taxon>
        <taxon>eudicotyledons</taxon>
        <taxon>Gunneridae</taxon>
        <taxon>Pentapetalae</taxon>
        <taxon>rosids</taxon>
        <taxon>fabids</taxon>
        <taxon>Fabales</taxon>
        <taxon>Fabaceae</taxon>
        <taxon>Papilionoideae</taxon>
        <taxon>50 kb inversion clade</taxon>
        <taxon>NPAAA clade</taxon>
        <taxon>indigoferoid/millettioid clade</taxon>
        <taxon>Phaseoleae</taxon>
        <taxon>Mucuna</taxon>
    </lineage>
</organism>
<dbReference type="PROSITE" id="PS50016">
    <property type="entry name" value="ZF_PHD_2"/>
    <property type="match status" value="2"/>
</dbReference>
<feature type="non-terminal residue" evidence="13">
    <location>
        <position position="1"/>
    </location>
</feature>
<comment type="subunit">
    <text evidence="11">Interacts with H3K4me3 and to a lesser extent with H3K4me2.</text>
</comment>
<evidence type="ECO:0000256" key="11">
    <source>
        <dbReference type="RuleBase" id="RU369089"/>
    </source>
</evidence>
<keyword evidence="14" id="KW-1185">Reference proteome</keyword>
<dbReference type="InterPro" id="IPR001965">
    <property type="entry name" value="Znf_PHD"/>
</dbReference>
<comment type="subcellular location">
    <subcellularLocation>
        <location evidence="1 11">Nucleus</location>
    </subcellularLocation>
</comment>
<comment type="caution">
    <text evidence="13">The sequence shown here is derived from an EMBL/GenBank/DDBJ whole genome shotgun (WGS) entry which is preliminary data.</text>
</comment>
<dbReference type="InterPro" id="IPR019787">
    <property type="entry name" value="Znf_PHD-finger"/>
</dbReference>
<feature type="domain" description="PHD-type" evidence="12">
    <location>
        <begin position="190"/>
        <end position="242"/>
    </location>
</feature>
<dbReference type="PROSITE" id="PS01359">
    <property type="entry name" value="ZF_PHD_1"/>
    <property type="match status" value="1"/>
</dbReference>
<evidence type="ECO:0000256" key="3">
    <source>
        <dbReference type="ARBA" id="ARBA00022723"/>
    </source>
</evidence>
<sequence>MDFNICTVEEIFADYKGRKTALIRALTNDVDEIFKLCDPDKDCLCLYGYPNGTWEVTRPQKFLPADLPEPVLGINWSRDFARDDRKWLSMVSLHSDSWLLSVAFYLGVHLNRDERERLFSLINDLPTIFEVVTNKNRITYTPLASRNRSRGFTQASGVCKTKILQMSGDGKGKGMPKLVDGDDEDDENDKKLCGICGGNYGVYEFWICCDKCDTWIHGKCAKTTPQMAESMDQYKCPSCITLINFTSSVIQDNLCLYGHPNETWEVAEPVPLVPAELPEPVLGINWCRDGNSRKDWFSLVALHSDLWLLSMAFYFGVYLNHNERERLFSLINDLPTVSEVVTDKKPMDKPTKASGSKSRGFGKLRLLVYAKPKPWRDLEMGKVKSSQSLKMRMMKHFVEFAVELLVYAKPKSCRDLVMGKLKASQSLQMKMRMMEHFVEAAVEITVYMNFGSAAIHVIRGTMGNKDNLCLYGHANGTWEVNDPSQIVQENLPEPIVGISWSRDLAKHWLTTVAVNCDSWLLSLSFHVGSLLDPKGRKQLFNLIKDLPTVYDVVTENKPIDDKPTEASESKSWESTEASGVCKTKILQMSEDRKGKSIPKLEDETFCGICGGCYSVYEFWISCDTCNKWFHGKCVKITPKMAESMKQYKCSSCSMKQ</sequence>
<dbReference type="AlphaFoldDB" id="A0A371GN10"/>
<accession>A0A371GN10</accession>
<dbReference type="InterPro" id="IPR011011">
    <property type="entry name" value="Znf_FYVE_PHD"/>
</dbReference>
<dbReference type="PANTHER" id="PTHR12321:SF39">
    <property type="entry name" value="PHD FINGER PROTEIN ALFIN-LIKE 2"/>
    <property type="match status" value="1"/>
</dbReference>
<dbReference type="InterPro" id="IPR044104">
    <property type="entry name" value="PHD_AL_plant"/>
</dbReference>
<proteinExistence type="inferred from homology"/>
<dbReference type="GO" id="GO:0006325">
    <property type="term" value="P:chromatin organization"/>
    <property type="evidence" value="ECO:0007669"/>
    <property type="project" value="UniProtKB-UniRule"/>
</dbReference>
<dbReference type="Proteomes" id="UP000257109">
    <property type="component" value="Unassembled WGS sequence"/>
</dbReference>
<dbReference type="GO" id="GO:0000976">
    <property type="term" value="F:transcription cis-regulatory region binding"/>
    <property type="evidence" value="ECO:0007669"/>
    <property type="project" value="TreeGrafter"/>
</dbReference>
<dbReference type="GO" id="GO:0008270">
    <property type="term" value="F:zinc ion binding"/>
    <property type="evidence" value="ECO:0007669"/>
    <property type="project" value="UniProtKB-KW"/>
</dbReference>
<comment type="function">
    <text evidence="11">Histone-binding component that specifically recognizes H3 tails trimethylated on 'Lys-4' (H3K4me3), which mark transcription start sites of virtually all active genes.</text>
</comment>
<dbReference type="PANTHER" id="PTHR12321">
    <property type="entry name" value="CPG BINDING PROTEIN"/>
    <property type="match status" value="1"/>
</dbReference>
<gene>
    <name evidence="13" type="ORF">CR513_26023</name>
</gene>
<dbReference type="Pfam" id="PF00628">
    <property type="entry name" value="PHD"/>
    <property type="match status" value="2"/>
</dbReference>
<dbReference type="FunFam" id="3.30.40.10:FF:000306">
    <property type="entry name" value="PHD finger alfin-like protein"/>
    <property type="match status" value="1"/>
</dbReference>
<dbReference type="GO" id="GO:0042393">
    <property type="term" value="F:histone binding"/>
    <property type="evidence" value="ECO:0007669"/>
    <property type="project" value="UniProtKB-UniRule"/>
</dbReference>
<dbReference type="GO" id="GO:0005634">
    <property type="term" value="C:nucleus"/>
    <property type="evidence" value="ECO:0007669"/>
    <property type="project" value="UniProtKB-SubCell"/>
</dbReference>
<dbReference type="CDD" id="cd15613">
    <property type="entry name" value="PHD_AL_plant"/>
    <property type="match status" value="2"/>
</dbReference>
<evidence type="ECO:0000256" key="10">
    <source>
        <dbReference type="PROSITE-ProRule" id="PRU00146"/>
    </source>
</evidence>
<evidence type="ECO:0000256" key="4">
    <source>
        <dbReference type="ARBA" id="ARBA00022771"/>
    </source>
</evidence>
<evidence type="ECO:0000259" key="12">
    <source>
        <dbReference type="PROSITE" id="PS50016"/>
    </source>
</evidence>
<dbReference type="SUPFAM" id="SSF57903">
    <property type="entry name" value="FYVE/PHD zinc finger"/>
    <property type="match status" value="2"/>
</dbReference>
<evidence type="ECO:0000256" key="1">
    <source>
        <dbReference type="ARBA" id="ARBA00004123"/>
    </source>
</evidence>
<feature type="domain" description="PHD-type" evidence="12">
    <location>
        <begin position="603"/>
        <end position="655"/>
    </location>
</feature>
<keyword evidence="6 11" id="KW-0156">Chromatin regulator</keyword>
<comment type="domain">
    <text evidence="11">The PHD-type zinc finger mediates the binding to H3K4me3.</text>
</comment>
<reference evidence="13" key="1">
    <citation type="submission" date="2018-05" db="EMBL/GenBank/DDBJ databases">
        <title>Draft genome of Mucuna pruriens seed.</title>
        <authorList>
            <person name="Nnadi N.E."/>
            <person name="Vos R."/>
            <person name="Hasami M.H."/>
            <person name="Devisetty U.K."/>
            <person name="Aguiy J.C."/>
        </authorList>
    </citation>
    <scope>NUCLEOTIDE SEQUENCE [LARGE SCALE GENOMIC DNA]</scope>
    <source>
        <strain evidence="13">JCA_2017</strain>
    </source>
</reference>
<dbReference type="SMART" id="SM00249">
    <property type="entry name" value="PHD"/>
    <property type="match status" value="2"/>
</dbReference>
<evidence type="ECO:0000313" key="14">
    <source>
        <dbReference type="Proteomes" id="UP000257109"/>
    </source>
</evidence>
<dbReference type="STRING" id="157652.A0A371GN10"/>
<dbReference type="InterPro" id="IPR013083">
    <property type="entry name" value="Znf_RING/FYVE/PHD"/>
</dbReference>
<dbReference type="GO" id="GO:0006355">
    <property type="term" value="P:regulation of DNA-templated transcription"/>
    <property type="evidence" value="ECO:0007669"/>
    <property type="project" value="UniProtKB-UniRule"/>
</dbReference>
<keyword evidence="4 10" id="KW-0863">Zinc-finger</keyword>
<name>A0A371GN10_MUCPR</name>
<keyword evidence="3 11" id="KW-0479">Metal-binding</keyword>
<evidence type="ECO:0000256" key="6">
    <source>
        <dbReference type="ARBA" id="ARBA00022853"/>
    </source>
</evidence>
<dbReference type="Pfam" id="PF12165">
    <property type="entry name" value="Alfin"/>
    <property type="match status" value="3"/>
</dbReference>
<evidence type="ECO:0000256" key="7">
    <source>
        <dbReference type="ARBA" id="ARBA00023015"/>
    </source>
</evidence>
<evidence type="ECO:0000256" key="9">
    <source>
        <dbReference type="ARBA" id="ARBA00023242"/>
    </source>
</evidence>
<keyword evidence="5 11" id="KW-0862">Zinc</keyword>
<dbReference type="EMBL" id="QJKJ01004996">
    <property type="protein sequence ID" value="RDX91916.1"/>
    <property type="molecule type" value="Genomic_DNA"/>
</dbReference>
<dbReference type="Gene3D" id="3.30.40.10">
    <property type="entry name" value="Zinc/RING finger domain, C3HC4 (zinc finger)"/>
    <property type="match status" value="2"/>
</dbReference>
<dbReference type="GO" id="GO:0003712">
    <property type="term" value="F:transcription coregulator activity"/>
    <property type="evidence" value="ECO:0007669"/>
    <property type="project" value="TreeGrafter"/>
</dbReference>
<keyword evidence="7 11" id="KW-0805">Transcription regulation</keyword>
<evidence type="ECO:0000256" key="2">
    <source>
        <dbReference type="ARBA" id="ARBA00010445"/>
    </source>
</evidence>
<keyword evidence="8 11" id="KW-0804">Transcription</keyword>
<protein>
    <recommendedName>
        <fullName evidence="11">PHD finger protein ALFIN-LIKE</fullName>
    </recommendedName>
</protein>
<dbReference type="OrthoDB" id="436852at2759"/>
<keyword evidence="9 11" id="KW-0539">Nucleus</keyword>